<protein>
    <submittedName>
        <fullName evidence="1">Uncharacterized protein</fullName>
    </submittedName>
</protein>
<evidence type="ECO:0000313" key="1">
    <source>
        <dbReference type="EMBL" id="RRD04615.1"/>
    </source>
</evidence>
<comment type="caution">
    <text evidence="1">The sequence shown here is derived from an EMBL/GenBank/DDBJ whole genome shotgun (WGS) entry which is preliminary data.</text>
</comment>
<dbReference type="AlphaFoldDB" id="A0A3P1T5Y7"/>
<dbReference type="EMBL" id="RQZG01000010">
    <property type="protein sequence ID" value="RRD04615.1"/>
    <property type="molecule type" value="Genomic_DNA"/>
</dbReference>
<organism evidence="1 2">
    <name type="scientific">Arachnia propionica</name>
    <dbReference type="NCBI Taxonomy" id="1750"/>
    <lineage>
        <taxon>Bacteria</taxon>
        <taxon>Bacillati</taxon>
        <taxon>Actinomycetota</taxon>
        <taxon>Actinomycetes</taxon>
        <taxon>Propionibacteriales</taxon>
        <taxon>Propionibacteriaceae</taxon>
        <taxon>Arachnia</taxon>
    </lineage>
</organism>
<sequence>MGRTAGRGLFVLGVGLTYASEHEKMDKRFREQHPELTADERRSRVIETAAVRTGSQVGAAAIAGAAVGSALPVGGTLVGLAVGFGVGLAMSIPTGDDKNLG</sequence>
<reference evidence="1 2" key="1">
    <citation type="submission" date="2018-11" db="EMBL/GenBank/DDBJ databases">
        <title>Genomes From Bacteria Associated with the Canine Oral Cavity: a Test Case for Automated Genome-Based Taxonomic Assignment.</title>
        <authorList>
            <person name="Coil D.A."/>
            <person name="Jospin G."/>
            <person name="Darling A.E."/>
            <person name="Wallis C."/>
            <person name="Davis I.J."/>
            <person name="Harris S."/>
            <person name="Eisen J.A."/>
            <person name="Holcombe L.J."/>
            <person name="O'Flynn C."/>
        </authorList>
    </citation>
    <scope>NUCLEOTIDE SEQUENCE [LARGE SCALE GENOMIC DNA]</scope>
    <source>
        <strain evidence="1 2">OH887_COT-365</strain>
    </source>
</reference>
<dbReference type="RefSeq" id="WP_221620265.1">
    <property type="nucleotide sequence ID" value="NZ_RQZG01000010.1"/>
</dbReference>
<accession>A0A3P1T5Y7</accession>
<evidence type="ECO:0000313" key="2">
    <source>
        <dbReference type="Proteomes" id="UP000280819"/>
    </source>
</evidence>
<name>A0A3P1T5Y7_9ACTN</name>
<gene>
    <name evidence="1" type="ORF">EII34_09965</name>
</gene>
<proteinExistence type="predicted"/>
<feature type="non-terminal residue" evidence="1">
    <location>
        <position position="101"/>
    </location>
</feature>
<dbReference type="Proteomes" id="UP000280819">
    <property type="component" value="Unassembled WGS sequence"/>
</dbReference>